<gene>
    <name evidence="1" type="ORF">MUN86_07000</name>
</gene>
<dbReference type="EMBL" id="CP095061">
    <property type="protein sequence ID" value="UOQ67609.1"/>
    <property type="molecule type" value="Genomic_DNA"/>
</dbReference>
<reference evidence="1" key="1">
    <citation type="submission" date="2022-04" db="EMBL/GenBank/DDBJ databases">
        <title>Hymenobacter sp. isolated from the air.</title>
        <authorList>
            <person name="Won M."/>
            <person name="Lee C.-M."/>
            <person name="Woen H.-Y."/>
            <person name="Kwon S.-W."/>
        </authorList>
    </citation>
    <scope>NUCLEOTIDE SEQUENCE</scope>
    <source>
        <strain evidence="1">5420S-77</strain>
    </source>
</reference>
<organism evidence="1 2">
    <name type="scientific">Hymenobacter volaticus</name>
    <dbReference type="NCBI Taxonomy" id="2932254"/>
    <lineage>
        <taxon>Bacteria</taxon>
        <taxon>Pseudomonadati</taxon>
        <taxon>Bacteroidota</taxon>
        <taxon>Cytophagia</taxon>
        <taxon>Cytophagales</taxon>
        <taxon>Hymenobacteraceae</taxon>
        <taxon>Hymenobacter</taxon>
    </lineage>
</organism>
<protein>
    <submittedName>
        <fullName evidence="1">Uncharacterized protein</fullName>
    </submittedName>
</protein>
<sequence length="78" mass="8691">MAWVYSTGIDIRCCTDVALYNISTPVVALFSDIASAYSWLCSVKFKAPPLPTAKPVYRNQQELKSYVSSLSTNALYVY</sequence>
<keyword evidence="2" id="KW-1185">Reference proteome</keyword>
<evidence type="ECO:0000313" key="1">
    <source>
        <dbReference type="EMBL" id="UOQ67609.1"/>
    </source>
</evidence>
<dbReference type="RefSeq" id="WP_245123404.1">
    <property type="nucleotide sequence ID" value="NZ_CP095061.1"/>
</dbReference>
<evidence type="ECO:0000313" key="2">
    <source>
        <dbReference type="Proteomes" id="UP000830401"/>
    </source>
</evidence>
<proteinExistence type="predicted"/>
<name>A0ABY4GAL2_9BACT</name>
<accession>A0ABY4GAL2</accession>
<dbReference type="Proteomes" id="UP000830401">
    <property type="component" value="Chromosome"/>
</dbReference>